<sequence length="178" mass="20252">MSTALTFFLAIISHLEVQEKAHKEIISVIRPNRLLIIADKDSLPYVFSLVTEVMRWNSAVPLGVPHVLSQDDVYEGWDLPKNTLVMPNIWHMFHDPEVYDDPMSFIPERYNGDDLEMRKITDLAFGFGRRACPGFYFAEGTLYAIVLTVLTCCEVLPELDDEGKSFIPNVIYTPGGIR</sequence>
<evidence type="ECO:0000256" key="4">
    <source>
        <dbReference type="ARBA" id="ARBA00022617"/>
    </source>
</evidence>
<dbReference type="GO" id="GO:0005506">
    <property type="term" value="F:iron ion binding"/>
    <property type="evidence" value="ECO:0007669"/>
    <property type="project" value="InterPro"/>
</dbReference>
<dbReference type="PANTHER" id="PTHR46300:SF7">
    <property type="entry name" value="P450, PUTATIVE (EUROFUNG)-RELATED"/>
    <property type="match status" value="1"/>
</dbReference>
<reference evidence="12 13" key="1">
    <citation type="journal article" date="2019" name="Nat. Ecol. Evol.">
        <title>Megaphylogeny resolves global patterns of mushroom evolution.</title>
        <authorList>
            <person name="Varga T."/>
            <person name="Krizsan K."/>
            <person name="Foldi C."/>
            <person name="Dima B."/>
            <person name="Sanchez-Garcia M."/>
            <person name="Sanchez-Ramirez S."/>
            <person name="Szollosi G.J."/>
            <person name="Szarkandi J.G."/>
            <person name="Papp V."/>
            <person name="Albert L."/>
            <person name="Andreopoulos W."/>
            <person name="Angelini C."/>
            <person name="Antonin V."/>
            <person name="Barry K.W."/>
            <person name="Bougher N.L."/>
            <person name="Buchanan P."/>
            <person name="Buyck B."/>
            <person name="Bense V."/>
            <person name="Catcheside P."/>
            <person name="Chovatia M."/>
            <person name="Cooper J."/>
            <person name="Damon W."/>
            <person name="Desjardin D."/>
            <person name="Finy P."/>
            <person name="Geml J."/>
            <person name="Haridas S."/>
            <person name="Hughes K."/>
            <person name="Justo A."/>
            <person name="Karasinski D."/>
            <person name="Kautmanova I."/>
            <person name="Kiss B."/>
            <person name="Kocsube S."/>
            <person name="Kotiranta H."/>
            <person name="LaButti K.M."/>
            <person name="Lechner B.E."/>
            <person name="Liimatainen K."/>
            <person name="Lipzen A."/>
            <person name="Lukacs Z."/>
            <person name="Mihaltcheva S."/>
            <person name="Morgado L.N."/>
            <person name="Niskanen T."/>
            <person name="Noordeloos M.E."/>
            <person name="Ohm R.A."/>
            <person name="Ortiz-Santana B."/>
            <person name="Ovrebo C."/>
            <person name="Racz N."/>
            <person name="Riley R."/>
            <person name="Savchenko A."/>
            <person name="Shiryaev A."/>
            <person name="Soop K."/>
            <person name="Spirin V."/>
            <person name="Szebenyi C."/>
            <person name="Tomsovsky M."/>
            <person name="Tulloss R.E."/>
            <person name="Uehling J."/>
            <person name="Grigoriev I.V."/>
            <person name="Vagvolgyi C."/>
            <person name="Papp T."/>
            <person name="Martin F.M."/>
            <person name="Miettinen O."/>
            <person name="Hibbett D.S."/>
            <person name="Nagy L.G."/>
        </authorList>
    </citation>
    <scope>NUCLEOTIDE SEQUENCE [LARGE SCALE GENOMIC DNA]</scope>
    <source>
        <strain evidence="12 13">CBS 166.37</strain>
    </source>
</reference>
<dbReference type="InterPro" id="IPR001128">
    <property type="entry name" value="Cyt_P450"/>
</dbReference>
<keyword evidence="6 10" id="KW-0560">Oxidoreductase</keyword>
<evidence type="ECO:0000256" key="8">
    <source>
        <dbReference type="ARBA" id="ARBA00023033"/>
    </source>
</evidence>
<dbReference type="GO" id="GO:0016705">
    <property type="term" value="F:oxidoreductase activity, acting on paired donors, with incorporation or reduction of molecular oxygen"/>
    <property type="evidence" value="ECO:0007669"/>
    <property type="project" value="InterPro"/>
</dbReference>
<feature type="chain" id="PRO_5023123697" evidence="11">
    <location>
        <begin position="18"/>
        <end position="178"/>
    </location>
</feature>
<keyword evidence="4 9" id="KW-0349">Heme</keyword>
<dbReference type="OrthoDB" id="2789670at2759"/>
<evidence type="ECO:0000256" key="3">
    <source>
        <dbReference type="ARBA" id="ARBA00010617"/>
    </source>
</evidence>
<dbReference type="PRINTS" id="PR00463">
    <property type="entry name" value="EP450I"/>
</dbReference>
<evidence type="ECO:0000256" key="5">
    <source>
        <dbReference type="ARBA" id="ARBA00022723"/>
    </source>
</evidence>
<evidence type="ECO:0000256" key="9">
    <source>
        <dbReference type="PIRSR" id="PIRSR602401-1"/>
    </source>
</evidence>
<evidence type="ECO:0000256" key="1">
    <source>
        <dbReference type="ARBA" id="ARBA00001971"/>
    </source>
</evidence>
<name>A0A5C3LYC9_9AGAR</name>
<dbReference type="PRINTS" id="PR00385">
    <property type="entry name" value="P450"/>
</dbReference>
<evidence type="ECO:0000256" key="10">
    <source>
        <dbReference type="RuleBase" id="RU000461"/>
    </source>
</evidence>
<keyword evidence="7 9" id="KW-0408">Iron</keyword>
<evidence type="ECO:0000256" key="7">
    <source>
        <dbReference type="ARBA" id="ARBA00023004"/>
    </source>
</evidence>
<gene>
    <name evidence="12" type="ORF">BDQ12DRAFT_723710</name>
</gene>
<dbReference type="Gene3D" id="1.10.630.10">
    <property type="entry name" value="Cytochrome P450"/>
    <property type="match status" value="1"/>
</dbReference>
<dbReference type="InterPro" id="IPR017972">
    <property type="entry name" value="Cyt_P450_CS"/>
</dbReference>
<dbReference type="SUPFAM" id="SSF48264">
    <property type="entry name" value="Cytochrome P450"/>
    <property type="match status" value="1"/>
</dbReference>
<dbReference type="GO" id="GO:0004497">
    <property type="term" value="F:monooxygenase activity"/>
    <property type="evidence" value="ECO:0007669"/>
    <property type="project" value="UniProtKB-KW"/>
</dbReference>
<evidence type="ECO:0000313" key="12">
    <source>
        <dbReference type="EMBL" id="TFK37950.1"/>
    </source>
</evidence>
<dbReference type="PROSITE" id="PS00086">
    <property type="entry name" value="CYTOCHROME_P450"/>
    <property type="match status" value="1"/>
</dbReference>
<dbReference type="InterPro" id="IPR050364">
    <property type="entry name" value="Cytochrome_P450_fung"/>
</dbReference>
<organism evidence="12 13">
    <name type="scientific">Crucibulum laeve</name>
    <dbReference type="NCBI Taxonomy" id="68775"/>
    <lineage>
        <taxon>Eukaryota</taxon>
        <taxon>Fungi</taxon>
        <taxon>Dikarya</taxon>
        <taxon>Basidiomycota</taxon>
        <taxon>Agaricomycotina</taxon>
        <taxon>Agaricomycetes</taxon>
        <taxon>Agaricomycetidae</taxon>
        <taxon>Agaricales</taxon>
        <taxon>Agaricineae</taxon>
        <taxon>Nidulariaceae</taxon>
        <taxon>Crucibulum</taxon>
    </lineage>
</organism>
<evidence type="ECO:0000256" key="6">
    <source>
        <dbReference type="ARBA" id="ARBA00023002"/>
    </source>
</evidence>
<keyword evidence="5 9" id="KW-0479">Metal-binding</keyword>
<dbReference type="EMBL" id="ML213605">
    <property type="protein sequence ID" value="TFK37950.1"/>
    <property type="molecule type" value="Genomic_DNA"/>
</dbReference>
<keyword evidence="8 10" id="KW-0503">Monooxygenase</keyword>
<evidence type="ECO:0000313" key="13">
    <source>
        <dbReference type="Proteomes" id="UP000308652"/>
    </source>
</evidence>
<dbReference type="Proteomes" id="UP000308652">
    <property type="component" value="Unassembled WGS sequence"/>
</dbReference>
<dbReference type="InterPro" id="IPR002401">
    <property type="entry name" value="Cyt_P450_E_grp-I"/>
</dbReference>
<dbReference type="InterPro" id="IPR036396">
    <property type="entry name" value="Cyt_P450_sf"/>
</dbReference>
<comment type="cofactor">
    <cofactor evidence="1 9">
        <name>heme</name>
        <dbReference type="ChEBI" id="CHEBI:30413"/>
    </cofactor>
</comment>
<keyword evidence="11" id="KW-0732">Signal</keyword>
<evidence type="ECO:0000256" key="2">
    <source>
        <dbReference type="ARBA" id="ARBA00005179"/>
    </source>
</evidence>
<proteinExistence type="inferred from homology"/>
<dbReference type="PANTHER" id="PTHR46300">
    <property type="entry name" value="P450, PUTATIVE (EUROFUNG)-RELATED-RELATED"/>
    <property type="match status" value="1"/>
</dbReference>
<evidence type="ECO:0000256" key="11">
    <source>
        <dbReference type="SAM" id="SignalP"/>
    </source>
</evidence>
<dbReference type="Pfam" id="PF00067">
    <property type="entry name" value="p450"/>
    <property type="match status" value="1"/>
</dbReference>
<dbReference type="AlphaFoldDB" id="A0A5C3LYC9"/>
<dbReference type="STRING" id="68775.A0A5C3LYC9"/>
<feature type="binding site" description="axial binding residue" evidence="9">
    <location>
        <position position="132"/>
    </location>
    <ligand>
        <name>heme</name>
        <dbReference type="ChEBI" id="CHEBI:30413"/>
    </ligand>
    <ligandPart>
        <name>Fe</name>
        <dbReference type="ChEBI" id="CHEBI:18248"/>
    </ligandPart>
</feature>
<dbReference type="GO" id="GO:0020037">
    <property type="term" value="F:heme binding"/>
    <property type="evidence" value="ECO:0007669"/>
    <property type="project" value="InterPro"/>
</dbReference>
<comment type="similarity">
    <text evidence="3 10">Belongs to the cytochrome P450 family.</text>
</comment>
<feature type="signal peptide" evidence="11">
    <location>
        <begin position="1"/>
        <end position="17"/>
    </location>
</feature>
<accession>A0A5C3LYC9</accession>
<keyword evidence="13" id="KW-1185">Reference proteome</keyword>
<protein>
    <submittedName>
        <fullName evidence="12">Cytochrome P450</fullName>
    </submittedName>
</protein>
<comment type="pathway">
    <text evidence="2">Secondary metabolite biosynthesis.</text>
</comment>